<dbReference type="GO" id="GO:0008835">
    <property type="term" value="F:diaminohydroxyphosphoribosylaminopyrimidine deaminase activity"/>
    <property type="evidence" value="ECO:0007669"/>
    <property type="project" value="TreeGrafter"/>
</dbReference>
<evidence type="ECO:0000313" key="18">
    <source>
        <dbReference type="EMBL" id="KAK3337142.1"/>
    </source>
</evidence>
<dbReference type="Gene3D" id="3.40.140.10">
    <property type="entry name" value="Cytidine Deaminase, domain 2"/>
    <property type="match status" value="1"/>
</dbReference>
<dbReference type="GO" id="GO:0019858">
    <property type="term" value="P:cytosine metabolic process"/>
    <property type="evidence" value="ECO:0007669"/>
    <property type="project" value="UniProtKB-ARBA"/>
</dbReference>
<evidence type="ECO:0000256" key="8">
    <source>
        <dbReference type="ARBA" id="ARBA00022801"/>
    </source>
</evidence>
<dbReference type="GO" id="GO:0005737">
    <property type="term" value="C:cytoplasm"/>
    <property type="evidence" value="ECO:0007669"/>
    <property type="project" value="UniProtKB-SubCell"/>
</dbReference>
<dbReference type="PANTHER" id="PTHR11079">
    <property type="entry name" value="CYTOSINE DEAMINASE FAMILY MEMBER"/>
    <property type="match status" value="1"/>
</dbReference>
<evidence type="ECO:0000256" key="10">
    <source>
        <dbReference type="ARBA" id="ARBA00023242"/>
    </source>
</evidence>
<protein>
    <recommendedName>
        <fullName evidence="15">Cytosine deaminase</fullName>
        <ecNumber evidence="14">3.5.4.1</ecNumber>
    </recommendedName>
    <alternativeName>
        <fullName evidence="16">Cytosine aminohydrolase</fullName>
    </alternativeName>
</protein>
<keyword evidence="6" id="KW-0963">Cytoplasm</keyword>
<evidence type="ECO:0000256" key="4">
    <source>
        <dbReference type="ARBA" id="ARBA00006576"/>
    </source>
</evidence>
<dbReference type="GO" id="GO:0008655">
    <property type="term" value="P:pyrimidine-containing compound salvage"/>
    <property type="evidence" value="ECO:0007669"/>
    <property type="project" value="TreeGrafter"/>
</dbReference>
<gene>
    <name evidence="18" type="ORF">B0T19DRAFT_62237</name>
</gene>
<keyword evidence="9" id="KW-0862">Zinc</keyword>
<accession>A0AAE0MLR0</accession>
<comment type="subcellular location">
    <subcellularLocation>
        <location evidence="3">Cytoplasm</location>
    </subcellularLocation>
    <subcellularLocation>
        <location evidence="2">Nucleus</location>
    </subcellularLocation>
</comment>
<proteinExistence type="inferred from homology"/>
<feature type="domain" description="CMP/dCMP-type deaminase" evidence="17">
    <location>
        <begin position="1"/>
        <end position="154"/>
    </location>
</feature>
<evidence type="ECO:0000256" key="13">
    <source>
        <dbReference type="ARBA" id="ARBA00060700"/>
    </source>
</evidence>
<dbReference type="GO" id="GO:0004131">
    <property type="term" value="F:cytosine deaminase activity"/>
    <property type="evidence" value="ECO:0007669"/>
    <property type="project" value="UniProtKB-EC"/>
</dbReference>
<dbReference type="InterPro" id="IPR016193">
    <property type="entry name" value="Cytidine_deaminase-like"/>
</dbReference>
<dbReference type="SUPFAM" id="SSF53927">
    <property type="entry name" value="Cytidine deaminase-like"/>
    <property type="match status" value="1"/>
</dbReference>
<evidence type="ECO:0000256" key="1">
    <source>
        <dbReference type="ARBA" id="ARBA00001947"/>
    </source>
</evidence>
<comment type="catalytic activity">
    <reaction evidence="11">
        <text>cytosine + H2O + H(+) = uracil + NH4(+)</text>
        <dbReference type="Rhea" id="RHEA:20605"/>
        <dbReference type="ChEBI" id="CHEBI:15377"/>
        <dbReference type="ChEBI" id="CHEBI:15378"/>
        <dbReference type="ChEBI" id="CHEBI:16040"/>
        <dbReference type="ChEBI" id="CHEBI:17568"/>
        <dbReference type="ChEBI" id="CHEBI:28938"/>
        <dbReference type="EC" id="3.5.4.1"/>
    </reaction>
</comment>
<comment type="similarity">
    <text evidence="4">Belongs to the cytidine and deoxycytidylate deaminase family.</text>
</comment>
<dbReference type="GO" id="GO:0046872">
    <property type="term" value="F:metal ion binding"/>
    <property type="evidence" value="ECO:0007669"/>
    <property type="project" value="UniProtKB-KW"/>
</dbReference>
<dbReference type="GO" id="GO:0005634">
    <property type="term" value="C:nucleus"/>
    <property type="evidence" value="ECO:0007669"/>
    <property type="project" value="UniProtKB-SubCell"/>
</dbReference>
<comment type="cofactor">
    <cofactor evidence="1">
        <name>Zn(2+)</name>
        <dbReference type="ChEBI" id="CHEBI:29105"/>
    </cofactor>
</comment>
<comment type="subunit">
    <text evidence="5">Homodimer.</text>
</comment>
<dbReference type="EC" id="3.5.4.1" evidence="14"/>
<sequence length="196" mass="21610">MDDAAAMEIAYEEAKTSFDEGGVPFATRVSKIHPQYITNDRGTQTYGWEIDLYKKKRKQVGAALVSSDGKLLGRGHNMRVQLGSPIHHGETAALFNAGRLAAKATRGGTMYTTLSPCDMCTGACLLYGITRVVIGENKNFLGGEAYLKQRGVEVVVLDDARCIALMDKFVEEKPELWNEDISVEERVYSKEGIQKV</sequence>
<evidence type="ECO:0000256" key="7">
    <source>
        <dbReference type="ARBA" id="ARBA00022723"/>
    </source>
</evidence>
<comment type="pathway">
    <text evidence="13">Pyrimidine metabolism; UMP biosynthesis via salvage pathway; uracil from cytosine: step 1/1.</text>
</comment>
<evidence type="ECO:0000256" key="3">
    <source>
        <dbReference type="ARBA" id="ARBA00004496"/>
    </source>
</evidence>
<dbReference type="GO" id="GO:0046087">
    <property type="term" value="P:cytidine metabolic process"/>
    <property type="evidence" value="ECO:0007669"/>
    <property type="project" value="TreeGrafter"/>
</dbReference>
<comment type="caution">
    <text evidence="18">The sequence shown here is derived from an EMBL/GenBank/DDBJ whole genome shotgun (WGS) entry which is preliminary data.</text>
</comment>
<dbReference type="Proteomes" id="UP001286456">
    <property type="component" value="Unassembled WGS sequence"/>
</dbReference>
<evidence type="ECO:0000256" key="6">
    <source>
        <dbReference type="ARBA" id="ARBA00022490"/>
    </source>
</evidence>
<reference evidence="18" key="1">
    <citation type="journal article" date="2023" name="Mol. Phylogenet. Evol.">
        <title>Genome-scale phylogeny and comparative genomics of the fungal order Sordariales.</title>
        <authorList>
            <person name="Hensen N."/>
            <person name="Bonometti L."/>
            <person name="Westerberg I."/>
            <person name="Brannstrom I.O."/>
            <person name="Guillou S."/>
            <person name="Cros-Aarteil S."/>
            <person name="Calhoun S."/>
            <person name="Haridas S."/>
            <person name="Kuo A."/>
            <person name="Mondo S."/>
            <person name="Pangilinan J."/>
            <person name="Riley R."/>
            <person name="LaButti K."/>
            <person name="Andreopoulos B."/>
            <person name="Lipzen A."/>
            <person name="Chen C."/>
            <person name="Yan M."/>
            <person name="Daum C."/>
            <person name="Ng V."/>
            <person name="Clum A."/>
            <person name="Steindorff A."/>
            <person name="Ohm R.A."/>
            <person name="Martin F."/>
            <person name="Silar P."/>
            <person name="Natvig D.O."/>
            <person name="Lalanne C."/>
            <person name="Gautier V."/>
            <person name="Ament-Velasquez S.L."/>
            <person name="Kruys A."/>
            <person name="Hutchinson M.I."/>
            <person name="Powell A.J."/>
            <person name="Barry K."/>
            <person name="Miller A.N."/>
            <person name="Grigoriev I.V."/>
            <person name="Debuchy R."/>
            <person name="Gladieux P."/>
            <person name="Hiltunen Thoren M."/>
            <person name="Johannesson H."/>
        </authorList>
    </citation>
    <scope>NUCLEOTIDE SEQUENCE</scope>
    <source>
        <strain evidence="18">SMH4131-1</strain>
    </source>
</reference>
<dbReference type="EMBL" id="JAUEPO010000001">
    <property type="protein sequence ID" value="KAK3337142.1"/>
    <property type="molecule type" value="Genomic_DNA"/>
</dbReference>
<evidence type="ECO:0000256" key="2">
    <source>
        <dbReference type="ARBA" id="ARBA00004123"/>
    </source>
</evidence>
<dbReference type="AlphaFoldDB" id="A0AAE0MLR0"/>
<organism evidence="18 19">
    <name type="scientific">Cercophora scortea</name>
    <dbReference type="NCBI Taxonomy" id="314031"/>
    <lineage>
        <taxon>Eukaryota</taxon>
        <taxon>Fungi</taxon>
        <taxon>Dikarya</taxon>
        <taxon>Ascomycota</taxon>
        <taxon>Pezizomycotina</taxon>
        <taxon>Sordariomycetes</taxon>
        <taxon>Sordariomycetidae</taxon>
        <taxon>Sordariales</taxon>
        <taxon>Lasiosphaeriaceae</taxon>
        <taxon>Cercophora</taxon>
    </lineage>
</organism>
<reference evidence="18" key="2">
    <citation type="submission" date="2023-06" db="EMBL/GenBank/DDBJ databases">
        <authorList>
            <consortium name="Lawrence Berkeley National Laboratory"/>
            <person name="Haridas S."/>
            <person name="Hensen N."/>
            <person name="Bonometti L."/>
            <person name="Westerberg I."/>
            <person name="Brannstrom I.O."/>
            <person name="Guillou S."/>
            <person name="Cros-Aarteil S."/>
            <person name="Calhoun S."/>
            <person name="Kuo A."/>
            <person name="Mondo S."/>
            <person name="Pangilinan J."/>
            <person name="Riley R."/>
            <person name="Labutti K."/>
            <person name="Andreopoulos B."/>
            <person name="Lipzen A."/>
            <person name="Chen C."/>
            <person name="Yanf M."/>
            <person name="Daum C."/>
            <person name="Ng V."/>
            <person name="Clum A."/>
            <person name="Steindorff A."/>
            <person name="Ohm R."/>
            <person name="Martin F."/>
            <person name="Silar P."/>
            <person name="Natvig D."/>
            <person name="Lalanne C."/>
            <person name="Gautier V."/>
            <person name="Ament-Velasquez S.L."/>
            <person name="Kruys A."/>
            <person name="Hutchinson M.I."/>
            <person name="Powell A.J."/>
            <person name="Barry K."/>
            <person name="Miller A.N."/>
            <person name="Grigoriev I.V."/>
            <person name="Debuchy R."/>
            <person name="Gladieux P."/>
            <person name="Thoren M.H."/>
            <person name="Johannesson H."/>
        </authorList>
    </citation>
    <scope>NUCLEOTIDE SEQUENCE</scope>
    <source>
        <strain evidence="18">SMH4131-1</strain>
    </source>
</reference>
<evidence type="ECO:0000256" key="11">
    <source>
        <dbReference type="ARBA" id="ARBA00050113"/>
    </source>
</evidence>
<keyword evidence="7" id="KW-0479">Metal-binding</keyword>
<keyword evidence="10" id="KW-0539">Nucleus</keyword>
<dbReference type="Pfam" id="PF00383">
    <property type="entry name" value="dCMP_cyt_deam_1"/>
    <property type="match status" value="1"/>
</dbReference>
<evidence type="ECO:0000256" key="15">
    <source>
        <dbReference type="ARBA" id="ARBA00074321"/>
    </source>
</evidence>
<evidence type="ECO:0000256" key="12">
    <source>
        <dbReference type="ARBA" id="ARBA00056232"/>
    </source>
</evidence>
<evidence type="ECO:0000256" key="14">
    <source>
        <dbReference type="ARBA" id="ARBA00066550"/>
    </source>
</evidence>
<dbReference type="InterPro" id="IPR002125">
    <property type="entry name" value="CMP_dCMP_dom"/>
</dbReference>
<evidence type="ECO:0000259" key="17">
    <source>
        <dbReference type="PROSITE" id="PS51747"/>
    </source>
</evidence>
<dbReference type="PROSITE" id="PS51747">
    <property type="entry name" value="CYT_DCMP_DEAMINASES_2"/>
    <property type="match status" value="1"/>
</dbReference>
<keyword evidence="19" id="KW-1185">Reference proteome</keyword>
<dbReference type="CDD" id="cd01285">
    <property type="entry name" value="nucleoside_deaminase"/>
    <property type="match status" value="1"/>
</dbReference>
<name>A0AAE0MLR0_9PEZI</name>
<dbReference type="PANTHER" id="PTHR11079:SF190">
    <property type="entry name" value="CYTOSINE DEAMINASE"/>
    <property type="match status" value="1"/>
</dbReference>
<dbReference type="FunFam" id="3.40.140.10:FF:000016">
    <property type="entry name" value="Cytosine deaminase"/>
    <property type="match status" value="1"/>
</dbReference>
<keyword evidence="8" id="KW-0378">Hydrolase</keyword>
<evidence type="ECO:0000313" key="19">
    <source>
        <dbReference type="Proteomes" id="UP001286456"/>
    </source>
</evidence>
<evidence type="ECO:0000256" key="16">
    <source>
        <dbReference type="ARBA" id="ARBA00084039"/>
    </source>
</evidence>
<evidence type="ECO:0000256" key="9">
    <source>
        <dbReference type="ARBA" id="ARBA00022833"/>
    </source>
</evidence>
<evidence type="ECO:0000256" key="5">
    <source>
        <dbReference type="ARBA" id="ARBA00011738"/>
    </source>
</evidence>
<comment type="function">
    <text evidence="12">Catalyzes the hydrolytic deamination of cytosine to uracil or 5-methylcytosine to thymine. Is involved in the pyrimidine salvage pathway, which allows the cell to utilize cytosine for pyrimidine nucleotide synthesis.</text>
</comment>